<name>A0ABS6MV10_9GAMM</name>
<proteinExistence type="predicted"/>
<dbReference type="RefSeq" id="WP_217681055.1">
    <property type="nucleotide sequence ID" value="NZ_JAHRGL010000017.1"/>
</dbReference>
<keyword evidence="1" id="KW-0732">Signal</keyword>
<dbReference type="Proteomes" id="UP000813068">
    <property type="component" value="Unassembled WGS sequence"/>
</dbReference>
<evidence type="ECO:0000256" key="1">
    <source>
        <dbReference type="SAM" id="SignalP"/>
    </source>
</evidence>
<comment type="caution">
    <text evidence="2">The sequence shown here is derived from an EMBL/GenBank/DDBJ whole genome shotgun (WGS) entry which is preliminary data.</text>
</comment>
<feature type="signal peptide" evidence="1">
    <location>
        <begin position="1"/>
        <end position="18"/>
    </location>
</feature>
<organism evidence="2 3">
    <name type="scientific">Geopseudomonas aromaticivorans</name>
    <dbReference type="NCBI Taxonomy" id="2849492"/>
    <lineage>
        <taxon>Bacteria</taxon>
        <taxon>Pseudomonadati</taxon>
        <taxon>Pseudomonadota</taxon>
        <taxon>Gammaproteobacteria</taxon>
        <taxon>Pseudomonadales</taxon>
        <taxon>Pseudomonadaceae</taxon>
        <taxon>Geopseudomonas</taxon>
    </lineage>
</organism>
<feature type="chain" id="PRO_5047135684" evidence="1">
    <location>
        <begin position="19"/>
        <end position="263"/>
    </location>
</feature>
<evidence type="ECO:0000313" key="3">
    <source>
        <dbReference type="Proteomes" id="UP000813068"/>
    </source>
</evidence>
<dbReference type="EMBL" id="JAHRGL010000017">
    <property type="protein sequence ID" value="MBV2132595.1"/>
    <property type="molecule type" value="Genomic_DNA"/>
</dbReference>
<gene>
    <name evidence="2" type="ORF">KRX52_07225</name>
</gene>
<keyword evidence="3" id="KW-1185">Reference proteome</keyword>
<sequence>MKRIFGTLLLAFCANAQAAVDHYVWGGVAYPDETSNQGLPEAIPCITKKAFNGHPMLKCTWLENGRYIAVWDDQRRQDVRYPNQVSGACLRGKCRFENVVAGEWPQDVMFTTSIWYRVGISSDGKPVAYRNDVSRKVSYAEAGSLLYQFYLDIGVPDDQLVSTFDGRYEGGYAAWQAQKGNTQAATQQSAATSAQSEWPEVKEAWCNPRMDDECYIDNKLVPVAELGKWLPAYSQSNVDQLGGYCETYICYDQDDKPLGILMQ</sequence>
<accession>A0ABS6MV10</accession>
<protein>
    <submittedName>
        <fullName evidence="2">Uncharacterized protein</fullName>
    </submittedName>
</protein>
<evidence type="ECO:0000313" key="2">
    <source>
        <dbReference type="EMBL" id="MBV2132595.1"/>
    </source>
</evidence>
<reference evidence="2 3" key="1">
    <citation type="submission" date="2021-06" db="EMBL/GenBank/DDBJ databases">
        <title>Differences between aerobic and microaerobic xylene degrading microbial communities.</title>
        <authorList>
            <person name="Banerjee S."/>
            <person name="Tancsics A."/>
        </authorList>
    </citation>
    <scope>NUCLEOTIDE SEQUENCE [LARGE SCALE GENOMIC DNA]</scope>
    <source>
        <strain evidence="2 3">MAP12</strain>
    </source>
</reference>